<evidence type="ECO:0000313" key="10">
    <source>
        <dbReference type="EMBL" id="KAJ3136144.1"/>
    </source>
</evidence>
<evidence type="ECO:0000256" key="1">
    <source>
        <dbReference type="ARBA" id="ARBA00004123"/>
    </source>
</evidence>
<dbReference type="GO" id="GO:0035267">
    <property type="term" value="C:NuA4 histone acetyltransferase complex"/>
    <property type="evidence" value="ECO:0007669"/>
    <property type="project" value="TreeGrafter"/>
</dbReference>
<comment type="subcellular location">
    <subcellularLocation>
        <location evidence="1">Nucleus</location>
    </subcellularLocation>
</comment>
<evidence type="ECO:0000259" key="9">
    <source>
        <dbReference type="SMART" id="SM00298"/>
    </source>
</evidence>
<evidence type="ECO:0000313" key="11">
    <source>
        <dbReference type="Proteomes" id="UP001211907"/>
    </source>
</evidence>
<keyword evidence="6" id="KW-0804">Transcription</keyword>
<comment type="similarity">
    <text evidence="2">Belongs to the MRG family.</text>
</comment>
<keyword evidence="7" id="KW-0539">Nucleus</keyword>
<dbReference type="SMART" id="SM00298">
    <property type="entry name" value="CHROMO"/>
    <property type="match status" value="1"/>
</dbReference>
<dbReference type="InterPro" id="IPR038217">
    <property type="entry name" value="MRG_C_sf"/>
</dbReference>
<dbReference type="InterPro" id="IPR026541">
    <property type="entry name" value="MRG_dom"/>
</dbReference>
<dbReference type="GO" id="GO:0032221">
    <property type="term" value="C:Rpd3S complex"/>
    <property type="evidence" value="ECO:0007669"/>
    <property type="project" value="TreeGrafter"/>
</dbReference>
<evidence type="ECO:0000256" key="6">
    <source>
        <dbReference type="ARBA" id="ARBA00023163"/>
    </source>
</evidence>
<dbReference type="InterPro" id="IPR053820">
    <property type="entry name" value="MSL3_chromo-like"/>
</dbReference>
<evidence type="ECO:0000256" key="2">
    <source>
        <dbReference type="ARBA" id="ARBA00009093"/>
    </source>
</evidence>
<evidence type="ECO:0000256" key="4">
    <source>
        <dbReference type="ARBA" id="ARBA00022853"/>
    </source>
</evidence>
<dbReference type="PIRSF" id="PIRSF038133">
    <property type="entry name" value="HAT_Nua4_EAF3/MRG15"/>
    <property type="match status" value="1"/>
</dbReference>
<comment type="caution">
    <text evidence="10">The sequence shown here is derived from an EMBL/GenBank/DDBJ whole genome shotgun (WGS) entry which is preliminary data.</text>
</comment>
<keyword evidence="5" id="KW-0805">Transcription regulation</keyword>
<dbReference type="Pfam" id="PF05712">
    <property type="entry name" value="MRG"/>
    <property type="match status" value="1"/>
</dbReference>
<dbReference type="InterPro" id="IPR008676">
    <property type="entry name" value="MRG"/>
</dbReference>
<dbReference type="GO" id="GO:0006355">
    <property type="term" value="P:regulation of DNA-templated transcription"/>
    <property type="evidence" value="ECO:0007669"/>
    <property type="project" value="InterPro"/>
</dbReference>
<dbReference type="PANTHER" id="PTHR10880:SF15">
    <property type="entry name" value="MSL COMPLEX SUBUNIT 3"/>
    <property type="match status" value="1"/>
</dbReference>
<feature type="region of interest" description="Disordered" evidence="8">
    <location>
        <begin position="99"/>
        <end position="120"/>
    </location>
</feature>
<dbReference type="Pfam" id="PF22732">
    <property type="entry name" value="MSL3_chromo-like"/>
    <property type="match status" value="1"/>
</dbReference>
<name>A0AAD5T872_9FUNG</name>
<dbReference type="Gene3D" id="1.10.274.30">
    <property type="entry name" value="MRG domain"/>
    <property type="match status" value="1"/>
</dbReference>
<gene>
    <name evidence="10" type="primary">EAF3</name>
    <name evidence="10" type="ORF">HK100_002070</name>
</gene>
<sequence>MADVSSTSAVASAASTNINTNTNTAAGIGGGAPPFSAGDKILCFHGPLLYEAKVLKTDQRGDGQYYLVHYNGWNTKWDEWVPEARTLVHNEANLKRQADLNNLSTKKQRASTGGSSSAAVSGASLSANVTDFSTNRKRARDAGEKEDEYLRRPEIKIPIPESLKIQLVDDWENVTKNQKLVSLPRTPNVAQILKLFKESALKNAVDQQQEDVLEELASGIKIYFDKALGNILLYRFERHQYVELKKKFSDKEMSEVYGAEHLLRLFVQLPQLIAHTNMDQETITVLKDHFVEFLKYMEVNASQLFLQAYEAASPTYGKL</sequence>
<organism evidence="10 11">
    <name type="scientific">Physocladia obscura</name>
    <dbReference type="NCBI Taxonomy" id="109957"/>
    <lineage>
        <taxon>Eukaryota</taxon>
        <taxon>Fungi</taxon>
        <taxon>Fungi incertae sedis</taxon>
        <taxon>Chytridiomycota</taxon>
        <taxon>Chytridiomycota incertae sedis</taxon>
        <taxon>Chytridiomycetes</taxon>
        <taxon>Chytridiales</taxon>
        <taxon>Chytriomycetaceae</taxon>
        <taxon>Physocladia</taxon>
    </lineage>
</organism>
<dbReference type="GO" id="GO:0006325">
    <property type="term" value="P:chromatin organization"/>
    <property type="evidence" value="ECO:0007669"/>
    <property type="project" value="UniProtKB-KW"/>
</dbReference>
<dbReference type="AlphaFoldDB" id="A0AAD5T872"/>
<dbReference type="InterPro" id="IPR016197">
    <property type="entry name" value="Chromo-like_dom_sf"/>
</dbReference>
<keyword evidence="4" id="KW-0156">Chromatin regulator</keyword>
<evidence type="ECO:0000256" key="3">
    <source>
        <dbReference type="ARBA" id="ARBA00018505"/>
    </source>
</evidence>
<dbReference type="Gene3D" id="2.30.30.140">
    <property type="match status" value="1"/>
</dbReference>
<dbReference type="InterPro" id="IPR000953">
    <property type="entry name" value="Chromo/chromo_shadow_dom"/>
</dbReference>
<dbReference type="EMBL" id="JADGJH010000147">
    <property type="protein sequence ID" value="KAJ3136144.1"/>
    <property type="molecule type" value="Genomic_DNA"/>
</dbReference>
<dbReference type="PROSITE" id="PS51640">
    <property type="entry name" value="MRG"/>
    <property type="match status" value="1"/>
</dbReference>
<protein>
    <recommendedName>
        <fullName evidence="3">Chromatin modification-related protein EAF3</fullName>
    </recommendedName>
</protein>
<dbReference type="Proteomes" id="UP001211907">
    <property type="component" value="Unassembled WGS sequence"/>
</dbReference>
<dbReference type="PANTHER" id="PTHR10880">
    <property type="entry name" value="MORTALITY FACTOR 4-LIKE PROTEIN"/>
    <property type="match status" value="1"/>
</dbReference>
<feature type="domain" description="Chromo" evidence="9">
    <location>
        <begin position="49"/>
        <end position="102"/>
    </location>
</feature>
<feature type="compositionally biased region" description="Low complexity" evidence="8">
    <location>
        <begin position="110"/>
        <end position="120"/>
    </location>
</feature>
<proteinExistence type="inferred from homology"/>
<dbReference type="CDD" id="cd18983">
    <property type="entry name" value="CBD_MSL3_like"/>
    <property type="match status" value="1"/>
</dbReference>
<evidence type="ECO:0000256" key="7">
    <source>
        <dbReference type="ARBA" id="ARBA00023242"/>
    </source>
</evidence>
<evidence type="ECO:0000256" key="5">
    <source>
        <dbReference type="ARBA" id="ARBA00023015"/>
    </source>
</evidence>
<reference evidence="10" key="1">
    <citation type="submission" date="2020-05" db="EMBL/GenBank/DDBJ databases">
        <title>Phylogenomic resolution of chytrid fungi.</title>
        <authorList>
            <person name="Stajich J.E."/>
            <person name="Amses K."/>
            <person name="Simmons R."/>
            <person name="Seto K."/>
            <person name="Myers J."/>
            <person name="Bonds A."/>
            <person name="Quandt C.A."/>
            <person name="Barry K."/>
            <person name="Liu P."/>
            <person name="Grigoriev I."/>
            <person name="Longcore J.E."/>
            <person name="James T.Y."/>
        </authorList>
    </citation>
    <scope>NUCLEOTIDE SEQUENCE</scope>
    <source>
        <strain evidence="10">JEL0513</strain>
    </source>
</reference>
<keyword evidence="11" id="KW-1185">Reference proteome</keyword>
<dbReference type="SUPFAM" id="SSF54160">
    <property type="entry name" value="Chromo domain-like"/>
    <property type="match status" value="1"/>
</dbReference>
<evidence type="ECO:0000256" key="8">
    <source>
        <dbReference type="SAM" id="MobiDB-lite"/>
    </source>
</evidence>
<accession>A0AAD5T872</accession>